<feature type="domain" description="Immunity protein 52" evidence="1">
    <location>
        <begin position="178"/>
        <end position="238"/>
    </location>
</feature>
<gene>
    <name evidence="2" type="ORF">R70211_07697</name>
</gene>
<dbReference type="AlphaFoldDB" id="A0A9N8N9W3"/>
<organism evidence="2 3">
    <name type="scientific">Paraburkholderia domus</name>
    <dbReference type="NCBI Taxonomy" id="2793075"/>
    <lineage>
        <taxon>Bacteria</taxon>
        <taxon>Pseudomonadati</taxon>
        <taxon>Pseudomonadota</taxon>
        <taxon>Betaproteobacteria</taxon>
        <taxon>Burkholderiales</taxon>
        <taxon>Burkholderiaceae</taxon>
        <taxon>Paraburkholderia</taxon>
    </lineage>
</organism>
<protein>
    <recommendedName>
        <fullName evidence="1">Immunity protein 52 domain-containing protein</fullName>
    </recommendedName>
</protein>
<dbReference type="Pfam" id="PF15579">
    <property type="entry name" value="Imm52"/>
    <property type="match status" value="1"/>
</dbReference>
<keyword evidence="3" id="KW-1185">Reference proteome</keyword>
<dbReference type="EMBL" id="CAJNAS010000057">
    <property type="protein sequence ID" value="CAE6969552.1"/>
    <property type="molecule type" value="Genomic_DNA"/>
</dbReference>
<comment type="caution">
    <text evidence="2">The sequence shown here is derived from an EMBL/GenBank/DDBJ whole genome shotgun (WGS) entry which is preliminary data.</text>
</comment>
<evidence type="ECO:0000259" key="1">
    <source>
        <dbReference type="Pfam" id="PF15579"/>
    </source>
</evidence>
<proteinExistence type="predicted"/>
<evidence type="ECO:0000313" key="2">
    <source>
        <dbReference type="EMBL" id="CAE6969552.1"/>
    </source>
</evidence>
<name>A0A9N8N9W3_9BURK</name>
<dbReference type="Proteomes" id="UP000675121">
    <property type="component" value="Unassembled WGS sequence"/>
</dbReference>
<dbReference type="InterPro" id="IPR028969">
    <property type="entry name" value="Imm52"/>
</dbReference>
<accession>A0A9N8N9W3</accession>
<evidence type="ECO:0000313" key="3">
    <source>
        <dbReference type="Proteomes" id="UP000675121"/>
    </source>
</evidence>
<dbReference type="RefSeq" id="WP_201084448.1">
    <property type="nucleotide sequence ID" value="NZ_CAJNAS010000057.1"/>
</dbReference>
<reference evidence="2" key="1">
    <citation type="submission" date="2021-02" db="EMBL/GenBank/DDBJ databases">
        <authorList>
            <person name="Vanwijnsberghe S."/>
        </authorList>
    </citation>
    <scope>NUCLEOTIDE SEQUENCE</scope>
    <source>
        <strain evidence="2">R-70211</strain>
    </source>
</reference>
<sequence>MNILVFFYVEPTVVEFEEGYARLERLIEGLKPSIPNVEWYVSPSNQQESKQIWPAFSDKQRFLRRLRSDRDESIKAWSGYPGGFSVLLTSAKDEEAFGKPKGRCLLDFAPDRGRIRLEVVRPDEAWPDIDLSEWTKGVLSAVATVELVQFANVDVDAKKKTGKGSISFRFDHRTFPHRQFLGWMGFVPKLVKPGDLPQAAEVIPMPDRHGTLVVAVGELFDVHNPRHIQQAQQVEMRLVDLDALPVIDDSLL</sequence>